<evidence type="ECO:0008006" key="4">
    <source>
        <dbReference type="Google" id="ProtNLM"/>
    </source>
</evidence>
<keyword evidence="1" id="KW-1133">Transmembrane helix</keyword>
<evidence type="ECO:0000256" key="1">
    <source>
        <dbReference type="SAM" id="Phobius"/>
    </source>
</evidence>
<gene>
    <name evidence="2" type="ORF">AOC25_09045</name>
</gene>
<sequence length="139" mass="15524">MKKHGLGKMPSWQRWFTISVLCICSISGIAFLLGHEFHISHSTLGDRNILILHGVSAAIALVAFGTVLPFHIKAGLKAKKNLISGISQLILLLVLFITAMLLYYGPEELHEGSELTHWILGLVFFGFFIFHAINRTLRK</sequence>
<organism evidence="2 3">
    <name type="scientific">Polynucleobacter asymbioticus</name>
    <dbReference type="NCBI Taxonomy" id="576611"/>
    <lineage>
        <taxon>Bacteria</taxon>
        <taxon>Pseudomonadati</taxon>
        <taxon>Pseudomonadota</taxon>
        <taxon>Betaproteobacteria</taxon>
        <taxon>Burkholderiales</taxon>
        <taxon>Burkholderiaceae</taxon>
        <taxon>Polynucleobacter</taxon>
    </lineage>
</organism>
<reference evidence="2" key="1">
    <citation type="journal article" date="2017" name="Appl. Environ. Microbiol.">
        <title>Microdiversification of a pelagic Polynucleobacter species is mainly driven by acquisition of genomic islands from a partially interspecific gene pool.</title>
        <authorList>
            <person name="Hoetzinger M."/>
            <person name="Hahn M.W."/>
            <person name="Jezberova J."/>
            <person name="Schmidt J."/>
            <person name="Koll U."/>
        </authorList>
    </citation>
    <scope>NUCLEOTIDE SEQUENCE</scope>
    <source>
        <strain evidence="2">MWH-RechtKol4</strain>
    </source>
</reference>
<dbReference type="RefSeq" id="WP_071539616.1">
    <property type="nucleotide sequence ID" value="NZ_CP015016.1"/>
</dbReference>
<dbReference type="AlphaFoldDB" id="A0AAC9NJ17"/>
<name>A0AAC9NJ17_9BURK</name>
<accession>A0AAC9NJ17</accession>
<feature type="transmembrane region" description="Helical" evidence="1">
    <location>
        <begin position="82"/>
        <end position="103"/>
    </location>
</feature>
<keyword evidence="1" id="KW-0812">Transmembrane</keyword>
<evidence type="ECO:0000313" key="3">
    <source>
        <dbReference type="Proteomes" id="UP000182060"/>
    </source>
</evidence>
<protein>
    <recommendedName>
        <fullName evidence="4">DUF4405 domain-containing protein</fullName>
    </recommendedName>
</protein>
<feature type="transmembrane region" description="Helical" evidence="1">
    <location>
        <begin position="115"/>
        <end position="133"/>
    </location>
</feature>
<proteinExistence type="predicted"/>
<dbReference type="EMBL" id="CP015017">
    <property type="protein sequence ID" value="APC01752.1"/>
    <property type="molecule type" value="Genomic_DNA"/>
</dbReference>
<dbReference type="Proteomes" id="UP000182060">
    <property type="component" value="Chromosome"/>
</dbReference>
<keyword evidence="1" id="KW-0472">Membrane</keyword>
<feature type="transmembrane region" description="Helical" evidence="1">
    <location>
        <begin position="12"/>
        <end position="34"/>
    </location>
</feature>
<feature type="transmembrane region" description="Helical" evidence="1">
    <location>
        <begin position="49"/>
        <end position="70"/>
    </location>
</feature>
<evidence type="ECO:0000313" key="2">
    <source>
        <dbReference type="EMBL" id="APC01752.1"/>
    </source>
</evidence>